<dbReference type="EMBL" id="AMYD01002514">
    <property type="protein sequence ID" value="EQB48839.1"/>
    <property type="molecule type" value="Genomic_DNA"/>
</dbReference>
<name>T0KA10_COLGC</name>
<proteinExistence type="predicted"/>
<sequence>MGAGIHSVNKISFTLKVVPLLERLSPTLKVVNQITTMV</sequence>
<gene>
    <name evidence="1" type="ORF">CGLO_11890</name>
</gene>
<dbReference type="Proteomes" id="UP000015530">
    <property type="component" value="Unassembled WGS sequence"/>
</dbReference>
<reference evidence="2" key="1">
    <citation type="journal article" date="2013" name="Mol. Plant Microbe Interact.">
        <title>Global aspects of pacC regulation of pathogenicity genes in Colletotrichum gloeosporioides as revealed by transcriptome analysis.</title>
        <authorList>
            <person name="Alkan N."/>
            <person name="Meng X."/>
            <person name="Friedlander G."/>
            <person name="Reuveni E."/>
            <person name="Sukno S."/>
            <person name="Sherman A."/>
            <person name="Thon M."/>
            <person name="Fluhr R."/>
            <person name="Prusky D."/>
        </authorList>
    </citation>
    <scope>NUCLEOTIDE SEQUENCE [LARGE SCALE GENOMIC DNA]</scope>
    <source>
        <strain evidence="2">Cg-14</strain>
    </source>
</reference>
<organism evidence="1 2">
    <name type="scientific">Colletotrichum gloeosporioides (strain Cg-14)</name>
    <name type="common">Anthracnose fungus</name>
    <name type="synonym">Glomerella cingulata</name>
    <dbReference type="NCBI Taxonomy" id="1237896"/>
    <lineage>
        <taxon>Eukaryota</taxon>
        <taxon>Fungi</taxon>
        <taxon>Dikarya</taxon>
        <taxon>Ascomycota</taxon>
        <taxon>Pezizomycotina</taxon>
        <taxon>Sordariomycetes</taxon>
        <taxon>Hypocreomycetidae</taxon>
        <taxon>Glomerellales</taxon>
        <taxon>Glomerellaceae</taxon>
        <taxon>Colletotrichum</taxon>
        <taxon>Colletotrichum gloeosporioides species complex</taxon>
    </lineage>
</organism>
<dbReference type="AlphaFoldDB" id="T0KA10"/>
<evidence type="ECO:0000313" key="1">
    <source>
        <dbReference type="EMBL" id="EQB48839.1"/>
    </source>
</evidence>
<evidence type="ECO:0000313" key="2">
    <source>
        <dbReference type="Proteomes" id="UP000015530"/>
    </source>
</evidence>
<accession>T0KA10</accession>
<comment type="caution">
    <text evidence="1">The sequence shown here is derived from an EMBL/GenBank/DDBJ whole genome shotgun (WGS) entry which is preliminary data.</text>
</comment>
<dbReference type="HOGENOM" id="CLU_3335520_0_0_1"/>
<protein>
    <submittedName>
        <fullName evidence="1">Uncharacterized protein</fullName>
    </submittedName>
</protein>